<sequence>MKANADILDRLYNAKDPEEIAGIYNQWAKTYDMDLTEEADYAAPGWCSNLLEKYVPSKDARVLDAGAGTGLFGQLLHGRGYRNIVGMDISEGMLTEAGKKGVYLELHRKALGEALGFSSDSFEAVIAVGVFSPGQGPADAFDELIRIVRPGGYILFTLRSEFYEQSRFGFRPKQSKLEEAGRWMLEEKTGKFQGLPKSEPDLFYNVWVYRVTET</sequence>
<dbReference type="Gene3D" id="3.40.50.150">
    <property type="entry name" value="Vaccinia Virus protein VP39"/>
    <property type="match status" value="1"/>
</dbReference>
<name>A0A450U844_9GAMM</name>
<dbReference type="EMBL" id="CAADFJ010000007">
    <property type="protein sequence ID" value="VFJ96481.1"/>
    <property type="molecule type" value="Genomic_DNA"/>
</dbReference>
<reference evidence="2" key="1">
    <citation type="submission" date="2019-02" db="EMBL/GenBank/DDBJ databases">
        <authorList>
            <person name="Gruber-Vodicka R. H."/>
            <person name="Seah K. B. B."/>
        </authorList>
    </citation>
    <scope>NUCLEOTIDE SEQUENCE</scope>
    <source>
        <strain evidence="4">BECK_SA2B12</strain>
        <strain evidence="2">BECK_SA2B15</strain>
        <strain evidence="3">BECK_SA2B20</strain>
    </source>
</reference>
<dbReference type="InterPro" id="IPR050508">
    <property type="entry name" value="Methyltransf_Superfamily"/>
</dbReference>
<keyword evidence="2" id="KW-0489">Methyltransferase</keyword>
<evidence type="ECO:0000313" key="4">
    <source>
        <dbReference type="EMBL" id="VFJ96481.1"/>
    </source>
</evidence>
<dbReference type="Pfam" id="PF08241">
    <property type="entry name" value="Methyltransf_11"/>
    <property type="match status" value="1"/>
</dbReference>
<accession>A0A450U844</accession>
<evidence type="ECO:0000313" key="3">
    <source>
        <dbReference type="EMBL" id="VFJ90115.1"/>
    </source>
</evidence>
<protein>
    <submittedName>
        <fullName evidence="2">Methyltransferase domain-containing protein</fullName>
    </submittedName>
</protein>
<feature type="domain" description="Methyltransferase type 11" evidence="1">
    <location>
        <begin position="63"/>
        <end position="156"/>
    </location>
</feature>
<dbReference type="SUPFAM" id="SSF53335">
    <property type="entry name" value="S-adenosyl-L-methionine-dependent methyltransferases"/>
    <property type="match status" value="1"/>
</dbReference>
<dbReference type="PANTHER" id="PTHR42912">
    <property type="entry name" value="METHYLTRANSFERASE"/>
    <property type="match status" value="1"/>
</dbReference>
<proteinExistence type="predicted"/>
<gene>
    <name evidence="2" type="ORF">BECKH772A_GA0070896_100074</name>
    <name evidence="3" type="ORF">BECKH772B_GA0070898_100084</name>
    <name evidence="4" type="ORF">BECKH772C_GA0070978_100074</name>
</gene>
<evidence type="ECO:0000259" key="1">
    <source>
        <dbReference type="Pfam" id="PF08241"/>
    </source>
</evidence>
<organism evidence="2">
    <name type="scientific">Candidatus Kentrum eta</name>
    <dbReference type="NCBI Taxonomy" id="2126337"/>
    <lineage>
        <taxon>Bacteria</taxon>
        <taxon>Pseudomonadati</taxon>
        <taxon>Pseudomonadota</taxon>
        <taxon>Gammaproteobacteria</taxon>
        <taxon>Candidatus Kentrum</taxon>
    </lineage>
</organism>
<dbReference type="EMBL" id="CAADFI010000008">
    <property type="protein sequence ID" value="VFJ90115.1"/>
    <property type="molecule type" value="Genomic_DNA"/>
</dbReference>
<dbReference type="EMBL" id="CAADFG010000007">
    <property type="protein sequence ID" value="VFJ88114.1"/>
    <property type="molecule type" value="Genomic_DNA"/>
</dbReference>
<keyword evidence="2" id="KW-0808">Transferase</keyword>
<dbReference type="GO" id="GO:0032259">
    <property type="term" value="P:methylation"/>
    <property type="evidence" value="ECO:0007669"/>
    <property type="project" value="UniProtKB-KW"/>
</dbReference>
<evidence type="ECO:0000313" key="2">
    <source>
        <dbReference type="EMBL" id="VFJ88114.1"/>
    </source>
</evidence>
<dbReference type="InterPro" id="IPR013216">
    <property type="entry name" value="Methyltransf_11"/>
</dbReference>
<dbReference type="AlphaFoldDB" id="A0A450U844"/>
<dbReference type="GO" id="GO:0008757">
    <property type="term" value="F:S-adenosylmethionine-dependent methyltransferase activity"/>
    <property type="evidence" value="ECO:0007669"/>
    <property type="project" value="InterPro"/>
</dbReference>
<dbReference type="InterPro" id="IPR029063">
    <property type="entry name" value="SAM-dependent_MTases_sf"/>
</dbReference>
<dbReference type="CDD" id="cd02440">
    <property type="entry name" value="AdoMet_MTases"/>
    <property type="match status" value="1"/>
</dbReference>